<feature type="transmembrane region" description="Helical" evidence="6">
    <location>
        <begin position="141"/>
        <end position="163"/>
    </location>
</feature>
<keyword evidence="6" id="KW-0808">Transferase</keyword>
<keyword evidence="6" id="KW-0443">Lipid metabolism</keyword>
<dbReference type="NCBIfam" id="TIGR00374">
    <property type="entry name" value="flippase-like domain"/>
    <property type="match status" value="1"/>
</dbReference>
<name>A0ABX8RCI1_9CLOT</name>
<sequence>MDFQKLKKGLIFSIFVGFFVFAGLSIYGDVGQLVEAFVIFDYDYLPFILMLAPLNYFFRYIKWSYYLKLIDVDIPRKENILIFLSGLAMTITPGKIGELLKAYLLKEKKGIPISSTAPLIIGERFTDGISVMILAGIGSVAYKHGITILLLILLIVVAFIWVVQRPKLVYKLLELLSNIKFLRSFDSSMKNFYDKTYMILQIKPLAFAVSIGVVSWFFEGVVIYLTTLALGFELHLLACIFVVSFSFIIGALSMMPGGLFAVEGSVVALLMMMGLTRDLSVATTIITRFSTLWLGVALGLVGLVAICKNRVDI</sequence>
<keyword evidence="4 6" id="KW-1133">Transmembrane helix</keyword>
<evidence type="ECO:0000256" key="2">
    <source>
        <dbReference type="ARBA" id="ARBA00022475"/>
    </source>
</evidence>
<evidence type="ECO:0000256" key="6">
    <source>
        <dbReference type="RuleBase" id="RU363042"/>
    </source>
</evidence>
<dbReference type="RefSeq" id="WP_218283444.1">
    <property type="nucleotide sequence ID" value="NZ_CP078093.1"/>
</dbReference>
<reference evidence="7" key="1">
    <citation type="submission" date="2021-07" db="EMBL/GenBank/DDBJ databases">
        <title>Complete genome sequence of Crassaminicella sp. 143-21, isolated from a deep-sea hydrothermal vent.</title>
        <authorList>
            <person name="Li X."/>
        </authorList>
    </citation>
    <scope>NUCLEOTIDE SEQUENCE</scope>
    <source>
        <strain evidence="7">143-21</strain>
    </source>
</reference>
<proteinExistence type="inferred from homology"/>
<keyword evidence="8" id="KW-1185">Reference proteome</keyword>
<evidence type="ECO:0000256" key="3">
    <source>
        <dbReference type="ARBA" id="ARBA00022692"/>
    </source>
</evidence>
<feature type="transmembrane region" description="Helical" evidence="6">
    <location>
        <begin position="9"/>
        <end position="27"/>
    </location>
</feature>
<comment type="catalytic activity">
    <reaction evidence="6">
        <text>L-lysyl-tRNA(Lys) + a 1,2-diacyl-sn-glycero-3-phospho-(1'-sn-glycerol) = a 1,2-diacyl-sn-glycero-3-phospho-1'-(3'-O-L-lysyl)-sn-glycerol + tRNA(Lys)</text>
        <dbReference type="Rhea" id="RHEA:10668"/>
        <dbReference type="Rhea" id="RHEA-COMP:9696"/>
        <dbReference type="Rhea" id="RHEA-COMP:9697"/>
        <dbReference type="ChEBI" id="CHEBI:64716"/>
        <dbReference type="ChEBI" id="CHEBI:75792"/>
        <dbReference type="ChEBI" id="CHEBI:78442"/>
        <dbReference type="ChEBI" id="CHEBI:78529"/>
        <dbReference type="EC" id="2.3.2.3"/>
    </reaction>
</comment>
<evidence type="ECO:0000313" key="7">
    <source>
        <dbReference type="EMBL" id="QXM06749.1"/>
    </source>
</evidence>
<comment type="subcellular location">
    <subcellularLocation>
        <location evidence="1 6">Cell membrane</location>
        <topology evidence="1 6">Multi-pass membrane protein</topology>
    </subcellularLocation>
</comment>
<gene>
    <name evidence="6" type="primary">mprF</name>
    <name evidence="7" type="ORF">KVH43_03235</name>
</gene>
<feature type="transmembrane region" description="Helical" evidence="6">
    <location>
        <begin position="289"/>
        <end position="307"/>
    </location>
</feature>
<evidence type="ECO:0000256" key="4">
    <source>
        <dbReference type="ARBA" id="ARBA00022989"/>
    </source>
</evidence>
<feature type="transmembrane region" description="Helical" evidence="6">
    <location>
        <begin position="205"/>
        <end position="226"/>
    </location>
</feature>
<keyword evidence="3 6" id="KW-0812">Transmembrane</keyword>
<dbReference type="PANTHER" id="PTHR39087">
    <property type="entry name" value="UPF0104 MEMBRANE PROTEIN MJ1595"/>
    <property type="match status" value="1"/>
</dbReference>
<comment type="function">
    <text evidence="6">Catalyzes the transfer of a lysyl group from L-lysyl-tRNA(Lys) to membrane-bound phosphatidylglycerol (PG), which produces lysylphosphatidylglycerol (LPG), a major component of the bacterial membrane with a positive net charge. LPG synthesis contributes to bacterial virulence as it is involved in the resistance mechanism against cationic antimicrobial peptides (CAMP) produces by the host's immune system (defensins, cathelicidins) and by the competing microorganisms.</text>
</comment>
<keyword evidence="2" id="KW-1003">Cell membrane</keyword>
<protein>
    <recommendedName>
        <fullName evidence="6">Phosphatidylglycerol lysyltransferase</fullName>
        <ecNumber evidence="6">2.3.2.3</ecNumber>
    </recommendedName>
    <alternativeName>
        <fullName evidence="6">Lysylphosphatidylglycerol synthase</fullName>
    </alternativeName>
</protein>
<dbReference type="InterPro" id="IPR022791">
    <property type="entry name" value="L-PG_synthase/AglD"/>
</dbReference>
<dbReference type="Proteomes" id="UP000886818">
    <property type="component" value="Chromosome"/>
</dbReference>
<keyword evidence="6" id="KW-0046">Antibiotic resistance</keyword>
<feature type="transmembrane region" description="Helical" evidence="6">
    <location>
        <begin position="79"/>
        <end position="96"/>
    </location>
</feature>
<evidence type="ECO:0000256" key="1">
    <source>
        <dbReference type="ARBA" id="ARBA00004651"/>
    </source>
</evidence>
<evidence type="ECO:0000313" key="8">
    <source>
        <dbReference type="Proteomes" id="UP000886818"/>
    </source>
</evidence>
<evidence type="ECO:0000256" key="5">
    <source>
        <dbReference type="ARBA" id="ARBA00023136"/>
    </source>
</evidence>
<dbReference type="PANTHER" id="PTHR39087:SF2">
    <property type="entry name" value="UPF0104 MEMBRANE PROTEIN MJ1595"/>
    <property type="match status" value="1"/>
</dbReference>
<dbReference type="Pfam" id="PF03706">
    <property type="entry name" value="LPG_synthase_TM"/>
    <property type="match status" value="1"/>
</dbReference>
<accession>A0ABX8RCI1</accession>
<organism evidence="7 8">
    <name type="scientific">Crassaminicella indica</name>
    <dbReference type="NCBI Taxonomy" id="2855394"/>
    <lineage>
        <taxon>Bacteria</taxon>
        <taxon>Bacillati</taxon>
        <taxon>Bacillota</taxon>
        <taxon>Clostridia</taxon>
        <taxon>Eubacteriales</taxon>
        <taxon>Clostridiaceae</taxon>
        <taxon>Crassaminicella</taxon>
    </lineage>
</organism>
<feature type="transmembrane region" description="Helical" evidence="6">
    <location>
        <begin position="39"/>
        <end position="58"/>
    </location>
</feature>
<feature type="transmembrane region" description="Helical" evidence="6">
    <location>
        <begin position="232"/>
        <end position="252"/>
    </location>
</feature>
<dbReference type="EMBL" id="CP078093">
    <property type="protein sequence ID" value="QXM06749.1"/>
    <property type="molecule type" value="Genomic_DNA"/>
</dbReference>
<feature type="transmembrane region" description="Helical" evidence="6">
    <location>
        <begin position="259"/>
        <end position="277"/>
    </location>
</feature>
<keyword evidence="5 6" id="KW-0472">Membrane</keyword>
<comment type="similarity">
    <text evidence="6">Belongs to the LPG synthase family.</text>
</comment>
<dbReference type="EC" id="2.3.2.3" evidence="6"/>